<evidence type="ECO:0000313" key="3">
    <source>
        <dbReference type="Proteomes" id="UP000600101"/>
    </source>
</evidence>
<comment type="similarity">
    <text evidence="1">Belongs to the UPF0065 (bug) family.</text>
</comment>
<dbReference type="InterPro" id="IPR042100">
    <property type="entry name" value="Bug_dom1"/>
</dbReference>
<dbReference type="Gene3D" id="3.40.190.10">
    <property type="entry name" value="Periplasmic binding protein-like II"/>
    <property type="match status" value="1"/>
</dbReference>
<protein>
    <submittedName>
        <fullName evidence="2">Tripartite tricarboxylate transporter substrate binding protein</fullName>
    </submittedName>
</protein>
<dbReference type="Gene3D" id="3.40.190.150">
    <property type="entry name" value="Bordetella uptake gene, domain 1"/>
    <property type="match status" value="1"/>
</dbReference>
<sequence length="334" mass="35426">MTHRVREAGGLARRSLFPALGALAVAGRNASADTYPGRPIRFIVGFPAGNSTDLTARIVAEALRVRLGQPVVVENRPGANGSLGATAVATAAPDGHTLLISNASTMTVNHLLYRENRYHPLRDLLPIATITASPFIITINPSNPRTRGVRTLQDFVALSKARPGTLSFGSPGNGNLGHLGFELLNHSAGMQLLHVPYRGAALAQNALVASEVDACFDTPAAIPLVRSGVLAAIACSGPERWRDLPEVPTLVESGYPDAVITFWNALVAPANTPPPIVQALYQAVEAVSREPATRQLLMSQGEVVVLDPVGFRERIAGDIDKNAMLIRRIGLEAQ</sequence>
<dbReference type="PANTHER" id="PTHR42928">
    <property type="entry name" value="TRICARBOXYLATE-BINDING PROTEIN"/>
    <property type="match status" value="1"/>
</dbReference>
<name>A0A9X0UG98_9PROT</name>
<dbReference type="PANTHER" id="PTHR42928:SF5">
    <property type="entry name" value="BLR1237 PROTEIN"/>
    <property type="match status" value="1"/>
</dbReference>
<dbReference type="RefSeq" id="WP_186773445.1">
    <property type="nucleotide sequence ID" value="NZ_JACOMF010000073.1"/>
</dbReference>
<accession>A0A9X0UG98</accession>
<proteinExistence type="inferred from homology"/>
<organism evidence="2 3">
    <name type="scientific">Siccirubricoccus deserti</name>
    <dbReference type="NCBI Taxonomy" id="2013562"/>
    <lineage>
        <taxon>Bacteria</taxon>
        <taxon>Pseudomonadati</taxon>
        <taxon>Pseudomonadota</taxon>
        <taxon>Alphaproteobacteria</taxon>
        <taxon>Acetobacterales</taxon>
        <taxon>Roseomonadaceae</taxon>
        <taxon>Siccirubricoccus</taxon>
    </lineage>
</organism>
<dbReference type="InterPro" id="IPR005064">
    <property type="entry name" value="BUG"/>
</dbReference>
<dbReference type="Proteomes" id="UP000600101">
    <property type="component" value="Unassembled WGS sequence"/>
</dbReference>
<evidence type="ECO:0000256" key="1">
    <source>
        <dbReference type="ARBA" id="ARBA00006987"/>
    </source>
</evidence>
<keyword evidence="3" id="KW-1185">Reference proteome</keyword>
<dbReference type="PIRSF" id="PIRSF017082">
    <property type="entry name" value="YflP"/>
    <property type="match status" value="1"/>
</dbReference>
<reference evidence="2" key="1">
    <citation type="submission" date="2020-08" db="EMBL/GenBank/DDBJ databases">
        <authorList>
            <person name="Hu Y."/>
            <person name="Nguyen S.V."/>
            <person name="Li F."/>
            <person name="Fanning S."/>
        </authorList>
    </citation>
    <scope>NUCLEOTIDE SEQUENCE</scope>
    <source>
        <strain evidence="2">SYSU D8009</strain>
    </source>
</reference>
<gene>
    <name evidence="2" type="ORF">H7965_25930</name>
</gene>
<evidence type="ECO:0000313" key="2">
    <source>
        <dbReference type="EMBL" id="MBC4018703.1"/>
    </source>
</evidence>
<dbReference type="Pfam" id="PF03401">
    <property type="entry name" value="TctC"/>
    <property type="match status" value="1"/>
</dbReference>
<dbReference type="AlphaFoldDB" id="A0A9X0UG98"/>
<dbReference type="EMBL" id="JACOMF010000073">
    <property type="protein sequence ID" value="MBC4018703.1"/>
    <property type="molecule type" value="Genomic_DNA"/>
</dbReference>
<comment type="caution">
    <text evidence="2">The sequence shown here is derived from an EMBL/GenBank/DDBJ whole genome shotgun (WGS) entry which is preliminary data.</text>
</comment>
<dbReference type="CDD" id="cd07012">
    <property type="entry name" value="PBP2_Bug_TTT"/>
    <property type="match status" value="1"/>
</dbReference>